<keyword evidence="3" id="KW-1185">Reference proteome</keyword>
<proteinExistence type="predicted"/>
<feature type="compositionally biased region" description="Low complexity" evidence="1">
    <location>
        <begin position="381"/>
        <end position="416"/>
    </location>
</feature>
<comment type="caution">
    <text evidence="2">The sequence shown here is derived from an EMBL/GenBank/DDBJ whole genome shotgun (WGS) entry which is preliminary data.</text>
</comment>
<dbReference type="EMBL" id="JAEHOD010000082">
    <property type="protein sequence ID" value="KAG2429930.1"/>
    <property type="molecule type" value="Genomic_DNA"/>
</dbReference>
<feature type="compositionally biased region" description="Low complexity" evidence="1">
    <location>
        <begin position="739"/>
        <end position="749"/>
    </location>
</feature>
<feature type="compositionally biased region" description="Basic and acidic residues" evidence="1">
    <location>
        <begin position="760"/>
        <end position="777"/>
    </location>
</feature>
<evidence type="ECO:0000313" key="3">
    <source>
        <dbReference type="Proteomes" id="UP000613740"/>
    </source>
</evidence>
<evidence type="ECO:0000256" key="1">
    <source>
        <dbReference type="SAM" id="MobiDB-lite"/>
    </source>
</evidence>
<dbReference type="Proteomes" id="UP000613740">
    <property type="component" value="Unassembled WGS sequence"/>
</dbReference>
<feature type="region of interest" description="Disordered" evidence="1">
    <location>
        <begin position="310"/>
        <end position="420"/>
    </location>
</feature>
<feature type="region of interest" description="Disordered" evidence="1">
    <location>
        <begin position="727"/>
        <end position="781"/>
    </location>
</feature>
<accession>A0A835T017</accession>
<feature type="compositionally biased region" description="Low complexity" evidence="1">
    <location>
        <begin position="310"/>
        <end position="325"/>
    </location>
</feature>
<organism evidence="2 3">
    <name type="scientific">Chlamydomonas schloesseri</name>
    <dbReference type="NCBI Taxonomy" id="2026947"/>
    <lineage>
        <taxon>Eukaryota</taxon>
        <taxon>Viridiplantae</taxon>
        <taxon>Chlorophyta</taxon>
        <taxon>core chlorophytes</taxon>
        <taxon>Chlorophyceae</taxon>
        <taxon>CS clade</taxon>
        <taxon>Chlamydomonadales</taxon>
        <taxon>Chlamydomonadaceae</taxon>
        <taxon>Chlamydomonas</taxon>
    </lineage>
</organism>
<feature type="compositionally biased region" description="Basic residues" evidence="1">
    <location>
        <begin position="750"/>
        <end position="759"/>
    </location>
</feature>
<evidence type="ECO:0000313" key="2">
    <source>
        <dbReference type="EMBL" id="KAG2429930.1"/>
    </source>
</evidence>
<name>A0A835T017_9CHLO</name>
<dbReference type="AlphaFoldDB" id="A0A835T017"/>
<reference evidence="2" key="1">
    <citation type="journal article" date="2020" name="bioRxiv">
        <title>Comparative genomics of Chlamydomonas.</title>
        <authorList>
            <person name="Craig R.J."/>
            <person name="Hasan A.R."/>
            <person name="Ness R.W."/>
            <person name="Keightley P.D."/>
        </authorList>
    </citation>
    <scope>NUCLEOTIDE SEQUENCE</scope>
    <source>
        <strain evidence="2">CCAP 11/173</strain>
    </source>
</reference>
<gene>
    <name evidence="2" type="ORF">HYH02_013881</name>
</gene>
<protein>
    <submittedName>
        <fullName evidence="2">Uncharacterized protein</fullName>
    </submittedName>
</protein>
<sequence length="847" mass="91735">MSTGHDLESARAPKLSLTREWKHPDKVFAEQVWQISYADGRSQIYLDTNNVVGLIQAWAEIRCRLAGQQLSSALSTLLLSGLIKTGKSYTLHEVVVAALAEELAKQPPGHTLKGIRVLRLNCINLDRENGADVLMHDLLTVVMEWAAASGVPVRDREWCTAKAVQADGPHGVAMKTRAGRAVVDLFQSGFQAPVLVLLDELQALLHPTIKDAGGNNQLDQSGAAYIRNVVLRRLLVECPTHVLLAMTGSSMALTWIALAAMPVNGTAPLHKVFPVHLPSAVSRTLMQELLGPSLRKVRLQELLPEVQQLQQESQSQQAAEQAGPQLAAEQAGRQPAAEQVGPQQAAEQAGRQPAAEQVGRQPAAEQVGPQPAAEQAGPQLAAEQAERQPAAEQVGPQQAAEQVGPQQAAEQAGGQPLQHRSRSWRVKTLLELSNDSPALFVTMLDEWFFNEAISEDIPAFVDDFMKTKLFEEVKREWSLSLAHMSDEDRVRVLDLSNTLVGAQILDFPDSGLWRFLQPHMRQTGHGRYYLADRVQRQLLLAVIDRGGKLRKSFTGLGTGLTLAHLELGSLLRQLGEVADYMVGLRRPPESLSVHDAGVADLVSMLEVFVSKAEAKLPKGNSVTDRWEALPAFKQALDSSYNDGSRAWYEQEGKGGKLQSHLDHLVFFLRLCRNVLAHYWRREDLVGIVPQVVLALPELLGMSALDLAERMRAGMSKLEPATIEAAAAAADTGEGEEGRAGASSAGGASTKRNRRRRGRQGRGEHRGSRNARGGDDPANRGSAAPAIGGCGLGSCSKASTALLSSALAARQSPLLGKAVVPRTRALLPTPVRLYPVRATVAPSAFLCW</sequence>